<dbReference type="InterPro" id="IPR011993">
    <property type="entry name" value="PH-like_dom_sf"/>
</dbReference>
<dbReference type="Pfam" id="PF09380">
    <property type="entry name" value="FERM_C"/>
    <property type="match status" value="1"/>
</dbReference>
<dbReference type="AlphaFoldDB" id="A0ABD6EM75"/>
<dbReference type="PROSITE" id="PS50057">
    <property type="entry name" value="FERM_3"/>
    <property type="match status" value="1"/>
</dbReference>
<dbReference type="SUPFAM" id="SSF47031">
    <property type="entry name" value="Second domain of FERM"/>
    <property type="match status" value="1"/>
</dbReference>
<dbReference type="SUPFAM" id="SSF54236">
    <property type="entry name" value="Ubiquitin-like"/>
    <property type="match status" value="1"/>
</dbReference>
<reference evidence="2 3" key="1">
    <citation type="submission" date="2024-08" db="EMBL/GenBank/DDBJ databases">
        <title>Gnathostoma spinigerum genome.</title>
        <authorList>
            <person name="Gonzalez-Bertolin B."/>
            <person name="Monzon S."/>
            <person name="Zaballos A."/>
            <person name="Jimenez P."/>
            <person name="Dekumyoy P."/>
            <person name="Varona S."/>
            <person name="Cuesta I."/>
            <person name="Sumanam S."/>
            <person name="Adisakwattana P."/>
            <person name="Gasser R.B."/>
            <person name="Hernandez-Gonzalez A."/>
            <person name="Young N.D."/>
            <person name="Perteguer M.J."/>
        </authorList>
    </citation>
    <scope>NUCLEOTIDE SEQUENCE [LARGE SCALE GENOMIC DNA]</scope>
    <source>
        <strain evidence="2">AL3</strain>
        <tissue evidence="2">Liver</tissue>
    </source>
</reference>
<organism evidence="2 3">
    <name type="scientific">Gnathostoma spinigerum</name>
    <dbReference type="NCBI Taxonomy" id="75299"/>
    <lineage>
        <taxon>Eukaryota</taxon>
        <taxon>Metazoa</taxon>
        <taxon>Ecdysozoa</taxon>
        <taxon>Nematoda</taxon>
        <taxon>Chromadorea</taxon>
        <taxon>Rhabditida</taxon>
        <taxon>Spirurina</taxon>
        <taxon>Gnathostomatomorpha</taxon>
        <taxon>Gnathostomatoidea</taxon>
        <taxon>Gnathostomatidae</taxon>
        <taxon>Gnathostoma</taxon>
    </lineage>
</organism>
<keyword evidence="3" id="KW-1185">Reference proteome</keyword>
<dbReference type="InterPro" id="IPR047176">
    <property type="entry name" value="FRMD4A/B"/>
</dbReference>
<feature type="domain" description="FERM" evidence="1">
    <location>
        <begin position="5"/>
        <end position="351"/>
    </location>
</feature>
<dbReference type="Gene3D" id="2.30.29.30">
    <property type="entry name" value="Pleckstrin-homology domain (PH domain)/Phosphotyrosine-binding domain (PTB)"/>
    <property type="match status" value="1"/>
</dbReference>
<protein>
    <recommendedName>
        <fullName evidence="1">FERM domain-containing protein</fullName>
    </recommendedName>
</protein>
<dbReference type="SUPFAM" id="SSF50729">
    <property type="entry name" value="PH domain-like"/>
    <property type="match status" value="1"/>
</dbReference>
<dbReference type="InterPro" id="IPR035963">
    <property type="entry name" value="FERM_2"/>
</dbReference>
<gene>
    <name evidence="2" type="ORF">AB6A40_005963</name>
</gene>
<dbReference type="PANTHER" id="PTHR46079">
    <property type="entry name" value="FERM DOMAIN-CONTAINING PROTEIN 4"/>
    <property type="match status" value="1"/>
</dbReference>
<dbReference type="InterPro" id="IPR019748">
    <property type="entry name" value="FERM_central"/>
</dbReference>
<accession>A0ABD6EM75</accession>
<evidence type="ECO:0000259" key="1">
    <source>
        <dbReference type="PROSITE" id="PS50057"/>
    </source>
</evidence>
<evidence type="ECO:0000313" key="2">
    <source>
        <dbReference type="EMBL" id="MFH4979254.1"/>
    </source>
</evidence>
<dbReference type="InterPro" id="IPR029071">
    <property type="entry name" value="Ubiquitin-like_domsf"/>
</dbReference>
<dbReference type="InterPro" id="IPR014352">
    <property type="entry name" value="FERM/acyl-CoA-bd_prot_sf"/>
</dbReference>
<dbReference type="SMART" id="SM01196">
    <property type="entry name" value="FERM_C"/>
    <property type="match status" value="1"/>
</dbReference>
<dbReference type="InterPro" id="IPR019749">
    <property type="entry name" value="Band_41_domain"/>
</dbReference>
<dbReference type="CDD" id="cd14473">
    <property type="entry name" value="FERM_B-lobe"/>
    <property type="match status" value="1"/>
</dbReference>
<dbReference type="Pfam" id="PF09379">
    <property type="entry name" value="FERM_N"/>
    <property type="match status" value="1"/>
</dbReference>
<dbReference type="Gene3D" id="1.20.80.10">
    <property type="match status" value="1"/>
</dbReference>
<name>A0ABD6EM75_9BILA</name>
<dbReference type="InterPro" id="IPR000299">
    <property type="entry name" value="FERM_domain"/>
</dbReference>
<dbReference type="SMART" id="SM00295">
    <property type="entry name" value="B41"/>
    <property type="match status" value="1"/>
</dbReference>
<dbReference type="Gene3D" id="3.10.20.90">
    <property type="entry name" value="Phosphatidylinositol 3-kinase Catalytic Subunit, Chain A, domain 1"/>
    <property type="match status" value="1"/>
</dbReference>
<dbReference type="InterPro" id="IPR018979">
    <property type="entry name" value="FERM_N"/>
</dbReference>
<sequence>MYDGHRALIHLLDGQKLELLIKPRLLVAELLDIVASHVCLKHPDKKYFGIRYIDEDHQFRWLPDDRRVLDCEFSHKILLSRSPLLLYHNVRYFVDSVTSLQHPATVELFFLEAKNQLCEGLLDLSNSDFYNLVANYLQIYEGDFQTEECALLSLKTHLPFPKRLISNYGISYDTYEHNVIEAYKSLIGTSKGSSIMNFMQIAEKSSTYGSRFYNVQDRNGCPWTVALNSKGIYLYDADDISHPKKVFVWRLLDNLYYKDRKFSIEIRDNWRIIQSATDSSTSLADNNLIANDIDTSLSQFSNDKSHRLWNSQRAPAPSSVYFHAFFCDSAAQCKSLWTAAVAQHQFYLDQRTSHSAQNFITYTSTTAIATRCRCLNVTHVG</sequence>
<dbReference type="PANTHER" id="PTHR46079:SF2">
    <property type="entry name" value="FERM DOMAIN-CONTAINING PROTEIN"/>
    <property type="match status" value="1"/>
</dbReference>
<dbReference type="Pfam" id="PF00373">
    <property type="entry name" value="FERM_M"/>
    <property type="match status" value="1"/>
</dbReference>
<dbReference type="Proteomes" id="UP001608902">
    <property type="component" value="Unassembled WGS sequence"/>
</dbReference>
<comment type="caution">
    <text evidence="2">The sequence shown here is derived from an EMBL/GenBank/DDBJ whole genome shotgun (WGS) entry which is preliminary data.</text>
</comment>
<evidence type="ECO:0000313" key="3">
    <source>
        <dbReference type="Proteomes" id="UP001608902"/>
    </source>
</evidence>
<dbReference type="EMBL" id="JBGFUD010003994">
    <property type="protein sequence ID" value="MFH4979254.1"/>
    <property type="molecule type" value="Genomic_DNA"/>
</dbReference>
<dbReference type="InterPro" id="IPR018980">
    <property type="entry name" value="FERM_PH-like_C"/>
</dbReference>
<proteinExistence type="predicted"/>